<gene>
    <name evidence="12" type="ORF">BC6307_08810</name>
</gene>
<comment type="subcellular location">
    <subcellularLocation>
        <location evidence="1">Cell membrane</location>
        <topology evidence="1">Multi-pass membrane protein</topology>
    </subcellularLocation>
</comment>
<keyword evidence="2" id="KW-0813">Transport</keyword>
<dbReference type="InterPro" id="IPR014216">
    <property type="entry name" value="ABC_transptr_CydD"/>
</dbReference>
<keyword evidence="13" id="KW-1185">Reference proteome</keyword>
<keyword evidence="5" id="KW-0547">Nucleotide-binding</keyword>
<dbReference type="GO" id="GO:0042883">
    <property type="term" value="P:cysteine transport"/>
    <property type="evidence" value="ECO:0007669"/>
    <property type="project" value="InterPro"/>
</dbReference>
<dbReference type="InterPro" id="IPR017871">
    <property type="entry name" value="ABC_transporter-like_CS"/>
</dbReference>
<evidence type="ECO:0000256" key="2">
    <source>
        <dbReference type="ARBA" id="ARBA00022448"/>
    </source>
</evidence>
<feature type="transmembrane region" description="Helical" evidence="9">
    <location>
        <begin position="263"/>
        <end position="281"/>
    </location>
</feature>
<proteinExistence type="predicted"/>
<dbReference type="GO" id="GO:0005524">
    <property type="term" value="F:ATP binding"/>
    <property type="evidence" value="ECO:0007669"/>
    <property type="project" value="UniProtKB-KW"/>
</dbReference>
<dbReference type="Pfam" id="PF00005">
    <property type="entry name" value="ABC_tran"/>
    <property type="match status" value="1"/>
</dbReference>
<dbReference type="InterPro" id="IPR003439">
    <property type="entry name" value="ABC_transporter-like_ATP-bd"/>
</dbReference>
<dbReference type="SMART" id="SM00382">
    <property type="entry name" value="AAA"/>
    <property type="match status" value="1"/>
</dbReference>
<dbReference type="CDD" id="cd03228">
    <property type="entry name" value="ABCC_MRP_Like"/>
    <property type="match status" value="1"/>
</dbReference>
<evidence type="ECO:0000256" key="4">
    <source>
        <dbReference type="ARBA" id="ARBA00022692"/>
    </source>
</evidence>
<dbReference type="RefSeq" id="WP_066411707.1">
    <property type="nucleotide sequence ID" value="NZ_CP018866.1"/>
</dbReference>
<dbReference type="Gene3D" id="1.20.1560.10">
    <property type="entry name" value="ABC transporter type 1, transmembrane domain"/>
    <property type="match status" value="1"/>
</dbReference>
<reference evidence="12 13" key="1">
    <citation type="submission" date="2016-12" db="EMBL/GenBank/DDBJ databases">
        <title>The whole genome sequencing and assembly of Bacillus cohnii DSM 6307T strain.</title>
        <authorList>
            <person name="Lee Y.-J."/>
            <person name="Yi H."/>
            <person name="Bahn Y.-S."/>
            <person name="Kim J.F."/>
            <person name="Lee D.-W."/>
        </authorList>
    </citation>
    <scope>NUCLEOTIDE SEQUENCE [LARGE SCALE GENOMIC DNA]</scope>
    <source>
        <strain evidence="12 13">DSM 6307</strain>
    </source>
</reference>
<keyword evidence="8 9" id="KW-0472">Membrane</keyword>
<evidence type="ECO:0000313" key="12">
    <source>
        <dbReference type="EMBL" id="AST91371.1"/>
    </source>
</evidence>
<evidence type="ECO:0000256" key="8">
    <source>
        <dbReference type="ARBA" id="ARBA00023136"/>
    </source>
</evidence>
<dbReference type="PROSITE" id="PS50929">
    <property type="entry name" value="ABC_TM1F"/>
    <property type="match status" value="1"/>
</dbReference>
<keyword evidence="6" id="KW-0067">ATP-binding</keyword>
<dbReference type="PROSITE" id="PS50893">
    <property type="entry name" value="ABC_TRANSPORTER_2"/>
    <property type="match status" value="1"/>
</dbReference>
<dbReference type="AlphaFoldDB" id="A0A223KPE8"/>
<dbReference type="GO" id="GO:0005886">
    <property type="term" value="C:plasma membrane"/>
    <property type="evidence" value="ECO:0007669"/>
    <property type="project" value="UniProtKB-SubCell"/>
</dbReference>
<evidence type="ECO:0000256" key="7">
    <source>
        <dbReference type="ARBA" id="ARBA00022989"/>
    </source>
</evidence>
<dbReference type="PROSITE" id="PS00211">
    <property type="entry name" value="ABC_TRANSPORTER_1"/>
    <property type="match status" value="1"/>
</dbReference>
<keyword evidence="7 9" id="KW-1133">Transmembrane helix</keyword>
<feature type="transmembrane region" description="Helical" evidence="9">
    <location>
        <begin position="49"/>
        <end position="70"/>
    </location>
</feature>
<dbReference type="InterPro" id="IPR003593">
    <property type="entry name" value="AAA+_ATPase"/>
</dbReference>
<dbReference type="STRING" id="1314751.GCA_001591425_00523"/>
<dbReference type="InterPro" id="IPR027417">
    <property type="entry name" value="P-loop_NTPase"/>
</dbReference>
<feature type="domain" description="ABC transporter" evidence="10">
    <location>
        <begin position="333"/>
        <end position="565"/>
    </location>
</feature>
<evidence type="ECO:0000256" key="3">
    <source>
        <dbReference type="ARBA" id="ARBA00022475"/>
    </source>
</evidence>
<dbReference type="SUPFAM" id="SSF52540">
    <property type="entry name" value="P-loop containing nucleoside triphosphate hydrolases"/>
    <property type="match status" value="1"/>
</dbReference>
<feature type="transmembrane region" description="Helical" evidence="9">
    <location>
        <begin position="16"/>
        <end position="37"/>
    </location>
</feature>
<evidence type="ECO:0000259" key="11">
    <source>
        <dbReference type="PROSITE" id="PS50929"/>
    </source>
</evidence>
<dbReference type="FunFam" id="3.40.50.300:FF:000854">
    <property type="entry name" value="Multidrug ABC transporter ATP-binding protein"/>
    <property type="match status" value="1"/>
</dbReference>
<dbReference type="Gene3D" id="3.40.50.300">
    <property type="entry name" value="P-loop containing nucleotide triphosphate hydrolases"/>
    <property type="match status" value="1"/>
</dbReference>
<evidence type="ECO:0000256" key="1">
    <source>
        <dbReference type="ARBA" id="ARBA00004651"/>
    </source>
</evidence>
<dbReference type="PANTHER" id="PTHR24221">
    <property type="entry name" value="ATP-BINDING CASSETTE SUB-FAMILY B"/>
    <property type="match status" value="1"/>
</dbReference>
<dbReference type="InterPro" id="IPR039421">
    <property type="entry name" value="Type_1_exporter"/>
</dbReference>
<dbReference type="Pfam" id="PF00664">
    <property type="entry name" value="ABC_membrane"/>
    <property type="match status" value="1"/>
</dbReference>
<dbReference type="InterPro" id="IPR036640">
    <property type="entry name" value="ABC1_TM_sf"/>
</dbReference>
<feature type="transmembrane region" description="Helical" evidence="9">
    <location>
        <begin position="158"/>
        <end position="176"/>
    </location>
</feature>
<organism evidence="12 13">
    <name type="scientific">Sutcliffiella cohnii</name>
    <dbReference type="NCBI Taxonomy" id="33932"/>
    <lineage>
        <taxon>Bacteria</taxon>
        <taxon>Bacillati</taxon>
        <taxon>Bacillota</taxon>
        <taxon>Bacilli</taxon>
        <taxon>Bacillales</taxon>
        <taxon>Bacillaceae</taxon>
        <taxon>Sutcliffiella</taxon>
    </lineage>
</organism>
<evidence type="ECO:0000256" key="6">
    <source>
        <dbReference type="ARBA" id="ARBA00022840"/>
    </source>
</evidence>
<name>A0A223KPE8_9BACI</name>
<evidence type="ECO:0000256" key="9">
    <source>
        <dbReference type="SAM" id="Phobius"/>
    </source>
</evidence>
<evidence type="ECO:0000259" key="10">
    <source>
        <dbReference type="PROSITE" id="PS50893"/>
    </source>
</evidence>
<dbReference type="InterPro" id="IPR011527">
    <property type="entry name" value="ABC1_TM_dom"/>
</dbReference>
<dbReference type="SUPFAM" id="SSF90123">
    <property type="entry name" value="ABC transporter transmembrane region"/>
    <property type="match status" value="1"/>
</dbReference>
<feature type="transmembrane region" description="Helical" evidence="9">
    <location>
        <begin position="236"/>
        <end position="257"/>
    </location>
</feature>
<accession>A0A223KPE8</accession>
<dbReference type="EMBL" id="CP018866">
    <property type="protein sequence ID" value="AST91371.1"/>
    <property type="molecule type" value="Genomic_DNA"/>
</dbReference>
<dbReference type="CDD" id="cd18584">
    <property type="entry name" value="ABC_6TM_AarD_CydD"/>
    <property type="match status" value="1"/>
</dbReference>
<feature type="domain" description="ABC transmembrane type-1" evidence="11">
    <location>
        <begin position="21"/>
        <end position="300"/>
    </location>
</feature>
<dbReference type="NCBIfam" id="TIGR02857">
    <property type="entry name" value="CydD"/>
    <property type="match status" value="1"/>
</dbReference>
<keyword evidence="4 9" id="KW-0812">Transmembrane</keyword>
<evidence type="ECO:0000256" key="5">
    <source>
        <dbReference type="ARBA" id="ARBA00022741"/>
    </source>
</evidence>
<protein>
    <submittedName>
        <fullName evidence="12">Thiol reductant ABC exporter subunit CydD</fullName>
    </submittedName>
</protein>
<dbReference type="KEGG" id="bcoh:BC6307_08810"/>
<evidence type="ECO:0000313" key="13">
    <source>
        <dbReference type="Proteomes" id="UP000215224"/>
    </source>
</evidence>
<dbReference type="GO" id="GO:0016887">
    <property type="term" value="F:ATP hydrolysis activity"/>
    <property type="evidence" value="ECO:0007669"/>
    <property type="project" value="InterPro"/>
</dbReference>
<dbReference type="Proteomes" id="UP000215224">
    <property type="component" value="Chromosome"/>
</dbReference>
<sequence length="570" mass="62911">MNTLQKLARAQKGRFYSLYSLSIAFGIIVVAQAYFIVSIVDDLFLGEKSFQQVIPFFIGLAVVLFIRALLSYSSGQIGVKMASVVKSEFRKKLLQAYSGQSILTSYKGQSGKKVSVMLDTVDEIDSFYSKYVPQRILSTVASVIILIAVFSQHFYSGLIIIITAPFIPLFMAIIGMHTQKKSEEKLESLNTFSGRFLDTLQGLTSLKLFGRSHHYKEVIRSSSLHFRDSTMDILKVAFMSSLMLEFISMLSIGLVALELGLRLVVFQQVSFFTAFFILLLVPEFFHLLKELGSAFHAGRSSSGAAAKIEEALGEEGKKTSWGVEKLSNNRVEVKLQGVGFSYGEGFALQKVDYTFPFIGQIAIVGRSGAGKTTLLHVVAGLLQPTEGDVVVNGKNRNDYEEKEWFQHVSYITQHPYLFSGSIAENIALGLKVNDSDMEEAIKKANITELVESLPDGVNTVIGEGGRGLSGGEKQRIALARAFLKKPSIILFDEPTSGLDLMTEKLLQQSIREMAKHALVITVAHRLQTIKSADQILFVQNGEIAAIGTDEQLRTSVIGYEQLFKKGGEVQ</sequence>
<dbReference type="PANTHER" id="PTHR24221:SF590">
    <property type="entry name" value="COMPONENT LINKED WITH THE ASSEMBLY OF CYTOCHROME' TRANSPORT TRANSMEMBRANE ATP-BINDING PROTEIN ABC TRANSPORTER CYDD-RELATED"/>
    <property type="match status" value="1"/>
</dbReference>
<keyword evidence="3" id="KW-1003">Cell membrane</keyword>
<dbReference type="GO" id="GO:0140359">
    <property type="term" value="F:ABC-type transporter activity"/>
    <property type="evidence" value="ECO:0007669"/>
    <property type="project" value="InterPro"/>
</dbReference>